<name>A0A7S2E9A1_9STRA</name>
<dbReference type="AlphaFoldDB" id="A0A7S2E9A1"/>
<protein>
    <submittedName>
        <fullName evidence="3">Uncharacterized protein</fullName>
    </submittedName>
</protein>
<feature type="region of interest" description="Disordered" evidence="1">
    <location>
        <begin position="142"/>
        <end position="181"/>
    </location>
</feature>
<proteinExistence type="predicted"/>
<keyword evidence="2" id="KW-1133">Transmembrane helix</keyword>
<organism evidence="3">
    <name type="scientific">Ditylum brightwellii</name>
    <dbReference type="NCBI Taxonomy" id="49249"/>
    <lineage>
        <taxon>Eukaryota</taxon>
        <taxon>Sar</taxon>
        <taxon>Stramenopiles</taxon>
        <taxon>Ochrophyta</taxon>
        <taxon>Bacillariophyta</taxon>
        <taxon>Mediophyceae</taxon>
        <taxon>Lithodesmiophycidae</taxon>
        <taxon>Lithodesmiales</taxon>
        <taxon>Lithodesmiaceae</taxon>
        <taxon>Ditylum</taxon>
    </lineage>
</organism>
<reference evidence="3" key="1">
    <citation type="submission" date="2021-01" db="EMBL/GenBank/DDBJ databases">
        <authorList>
            <person name="Corre E."/>
            <person name="Pelletier E."/>
            <person name="Niang G."/>
            <person name="Scheremetjew M."/>
            <person name="Finn R."/>
            <person name="Kale V."/>
            <person name="Holt S."/>
            <person name="Cochrane G."/>
            <person name="Meng A."/>
            <person name="Brown T."/>
            <person name="Cohen L."/>
        </authorList>
    </citation>
    <scope>NUCLEOTIDE SEQUENCE</scope>
    <source>
        <strain evidence="3">Pop2</strain>
    </source>
</reference>
<feature type="transmembrane region" description="Helical" evidence="2">
    <location>
        <begin position="478"/>
        <end position="498"/>
    </location>
</feature>
<feature type="transmembrane region" description="Helical" evidence="2">
    <location>
        <begin position="648"/>
        <end position="673"/>
    </location>
</feature>
<dbReference type="PANTHER" id="PTHR37935:SF1">
    <property type="entry name" value="CHROMOSOME UNDETERMINED SCAFFOLD_14, WHOLE GENOME SHOTGUN SEQUENCE"/>
    <property type="match status" value="1"/>
</dbReference>
<accession>A0A7S2E9A1</accession>
<sequence>MLRTRKHISSSSSSLSKLTKECKCSFSTNAFLFSSRNQNNFQKKKKDTETHNTNCNIIGEERNRVASNNKTSLALARTRRLSTTTETNLKYTSSALNYHHRDAIRIPSLSLMQLPLISLPSSRINLHRNANNTVTTPTVIRFFTSPPKKDNLSQLSNGSSSTKNNSDGSTSPPPPPSSSITKERLNTMMENIIFGRQHIKNRPPKEKWRTSDLLSVWGVAGLFTTILFMPFAYQHMKKADHQYDDFALMPVDDIDQHIASIFVQELKEELKQKGFLNSILDDEAENKNGDEQNNSNEANDKTASTTSKSESRKLVRNTVIDLAKEILSDETLSNALSDLITKVIQSPQVQKAIQMLVKQLWFDLISDPDTKTQVVALLQSVIQDEAIKKVVKEMLVDLIQDEDVYRELMELVKGIGEEEEVQSATQALLTESTHQALNDPEILDHSMEFATDVVGDDVVQRTSGEALRNTVSYAIQPGLSIMLSILGISLVTFSFTALKNARFTEREGAALNKAISNLGSRAGNIISRFFSRLWSAPRSILTPITSAVTSVFMTPYEMVKDVASAVGHASGTMYQLIAGVFQAPIRMIESTTLATKHVFVVVSKVSGNMSGSVQMFSKSVLQNILSFSGKCKLSVSKTWRGFSSSAPILLIGTAITRVYSSGITWITLIYSYFSSPGVHPR</sequence>
<feature type="transmembrane region" description="Helical" evidence="2">
    <location>
        <begin position="213"/>
        <end position="233"/>
    </location>
</feature>
<evidence type="ECO:0000256" key="1">
    <source>
        <dbReference type="SAM" id="MobiDB-lite"/>
    </source>
</evidence>
<dbReference type="PANTHER" id="PTHR37935">
    <property type="entry name" value="CHROMOSOME UNDETERMINED SCAFFOLD_14, WHOLE GENOME SHOTGUN SEQUENCE"/>
    <property type="match status" value="1"/>
</dbReference>
<feature type="region of interest" description="Disordered" evidence="1">
    <location>
        <begin position="283"/>
        <end position="310"/>
    </location>
</feature>
<keyword evidence="2" id="KW-0812">Transmembrane</keyword>
<feature type="compositionally biased region" description="Polar residues" evidence="1">
    <location>
        <begin position="152"/>
        <end position="168"/>
    </location>
</feature>
<evidence type="ECO:0000313" key="3">
    <source>
        <dbReference type="EMBL" id="CAD9322385.1"/>
    </source>
</evidence>
<gene>
    <name evidence="3" type="ORF">DBRI1063_LOCUS7001</name>
</gene>
<keyword evidence="2" id="KW-0472">Membrane</keyword>
<feature type="compositionally biased region" description="Polar residues" evidence="1">
    <location>
        <begin position="291"/>
        <end position="308"/>
    </location>
</feature>
<dbReference type="EMBL" id="HBGN01010948">
    <property type="protein sequence ID" value="CAD9322385.1"/>
    <property type="molecule type" value="Transcribed_RNA"/>
</dbReference>
<evidence type="ECO:0000256" key="2">
    <source>
        <dbReference type="SAM" id="Phobius"/>
    </source>
</evidence>